<dbReference type="RefSeq" id="WP_373972517.1">
    <property type="nucleotide sequence ID" value="NZ_JBHDLJ010000010.1"/>
</dbReference>
<feature type="compositionally biased region" description="Polar residues" evidence="3">
    <location>
        <begin position="136"/>
        <end position="149"/>
    </location>
</feature>
<evidence type="ECO:0000256" key="3">
    <source>
        <dbReference type="SAM" id="MobiDB-lite"/>
    </source>
</evidence>
<evidence type="ECO:0000313" key="4">
    <source>
        <dbReference type="EMBL" id="MFB0835340.1"/>
    </source>
</evidence>
<keyword evidence="4" id="KW-0282">Flagellum</keyword>
<keyword evidence="2" id="KW-0175">Coiled coil</keyword>
<evidence type="ECO:0000313" key="5">
    <source>
        <dbReference type="Proteomes" id="UP001575652"/>
    </source>
</evidence>
<proteinExistence type="predicted"/>
<evidence type="ECO:0000256" key="1">
    <source>
        <dbReference type="ARBA" id="ARBA00022795"/>
    </source>
</evidence>
<comment type="caution">
    <text evidence="4">The sequence shown here is derived from an EMBL/GenBank/DDBJ whole genome shotgun (WGS) entry which is preliminary data.</text>
</comment>
<dbReference type="EMBL" id="JBHDLJ010000010">
    <property type="protein sequence ID" value="MFB0835340.1"/>
    <property type="molecule type" value="Genomic_DNA"/>
</dbReference>
<dbReference type="InterPro" id="IPR007809">
    <property type="entry name" value="FlgN-like"/>
</dbReference>
<dbReference type="SUPFAM" id="SSF140566">
    <property type="entry name" value="FlgN-like"/>
    <property type="match status" value="1"/>
</dbReference>
<feature type="coiled-coil region" evidence="2">
    <location>
        <begin position="102"/>
        <end position="129"/>
    </location>
</feature>
<evidence type="ECO:0000256" key="2">
    <source>
        <dbReference type="SAM" id="Coils"/>
    </source>
</evidence>
<reference evidence="4 5" key="1">
    <citation type="submission" date="2024-09" db="EMBL/GenBank/DDBJ databases">
        <authorList>
            <person name="Salinas-Garcia M.A."/>
            <person name="Prieme A."/>
        </authorList>
    </citation>
    <scope>NUCLEOTIDE SEQUENCE [LARGE SCALE GENOMIC DNA]</scope>
    <source>
        <strain evidence="4 5">DSM 21081</strain>
    </source>
</reference>
<keyword evidence="4" id="KW-0969">Cilium</keyword>
<sequence>MGTNELSVLLWKERELLELLQFKLEEEQLLLVAGKTRWIATATREVESVLEKVHAASLARSVEASAVAEAWGLRADAPLADIAAAAPEGPWKSILGAHLTALQAVTAEIERLRDANEQYLRAAARSAQETLATLGENQSTYGPTGSSGAAQPGARILDTNL</sequence>
<dbReference type="Proteomes" id="UP001575652">
    <property type="component" value="Unassembled WGS sequence"/>
</dbReference>
<keyword evidence="5" id="KW-1185">Reference proteome</keyword>
<keyword evidence="1" id="KW-1005">Bacterial flagellum biogenesis</keyword>
<feature type="region of interest" description="Disordered" evidence="3">
    <location>
        <begin position="136"/>
        <end position="161"/>
    </location>
</feature>
<accession>A0ABV4UNW1</accession>
<protein>
    <submittedName>
        <fullName evidence="4">Flagellar protein FlgN</fullName>
    </submittedName>
</protein>
<name>A0ABV4UNW1_9MICC</name>
<dbReference type="InterPro" id="IPR036679">
    <property type="entry name" value="FlgN-like_sf"/>
</dbReference>
<organism evidence="4 5">
    <name type="scientific">Arthrobacter halodurans</name>
    <dbReference type="NCBI Taxonomy" id="516699"/>
    <lineage>
        <taxon>Bacteria</taxon>
        <taxon>Bacillati</taxon>
        <taxon>Actinomycetota</taxon>
        <taxon>Actinomycetes</taxon>
        <taxon>Micrococcales</taxon>
        <taxon>Micrococcaceae</taxon>
        <taxon>Arthrobacter</taxon>
    </lineage>
</organism>
<dbReference type="Pfam" id="PF05130">
    <property type="entry name" value="FlgN"/>
    <property type="match status" value="1"/>
</dbReference>
<keyword evidence="4" id="KW-0966">Cell projection</keyword>
<gene>
    <name evidence="4" type="ORF">ACETWP_12145</name>
</gene>
<dbReference type="Gene3D" id="1.20.58.300">
    <property type="entry name" value="FlgN-like"/>
    <property type="match status" value="1"/>
</dbReference>